<name>A0ABT4W9L4_9FLAO</name>
<dbReference type="EMBL" id="JAMZNK010000007">
    <property type="protein sequence ID" value="MDA6069223.1"/>
    <property type="molecule type" value="Genomic_DNA"/>
</dbReference>
<keyword evidence="1" id="KW-0812">Transmembrane</keyword>
<reference evidence="2 3" key="1">
    <citation type="journal article" date="2023" name="Chemosphere">
        <title>Whole genome analysis of Flavobacterium aziz-sancarii sp. nov., isolated from Ardley Island (Antarctica), revealed a rich resistome and bioremediation potential.</title>
        <authorList>
            <person name="Otur C."/>
            <person name="Okay S."/>
            <person name="Kurt-Kizildogan A."/>
        </authorList>
    </citation>
    <scope>NUCLEOTIDE SEQUENCE [LARGE SCALE GENOMIC DNA]</scope>
    <source>
        <strain evidence="2 3">AC</strain>
    </source>
</reference>
<protein>
    <submittedName>
        <fullName evidence="2">Uncharacterized protein</fullName>
    </submittedName>
</protein>
<evidence type="ECO:0000256" key="1">
    <source>
        <dbReference type="SAM" id="Phobius"/>
    </source>
</evidence>
<gene>
    <name evidence="2" type="ORF">NJT12_06285</name>
</gene>
<keyword evidence="1" id="KW-0472">Membrane</keyword>
<dbReference type="Proteomes" id="UP001212170">
    <property type="component" value="Unassembled WGS sequence"/>
</dbReference>
<organism evidence="2 3">
    <name type="scientific">Flavobacterium azizsancarii</name>
    <dbReference type="NCBI Taxonomy" id="2961580"/>
    <lineage>
        <taxon>Bacteria</taxon>
        <taxon>Pseudomonadati</taxon>
        <taxon>Bacteroidota</taxon>
        <taxon>Flavobacteriia</taxon>
        <taxon>Flavobacteriales</taxon>
        <taxon>Flavobacteriaceae</taxon>
        <taxon>Flavobacterium</taxon>
    </lineage>
</organism>
<proteinExistence type="predicted"/>
<evidence type="ECO:0000313" key="2">
    <source>
        <dbReference type="EMBL" id="MDA6069223.1"/>
    </source>
</evidence>
<accession>A0ABT4W9L4</accession>
<keyword evidence="3" id="KW-1185">Reference proteome</keyword>
<comment type="caution">
    <text evidence="2">The sequence shown here is derived from an EMBL/GenBank/DDBJ whole genome shotgun (WGS) entry which is preliminary data.</text>
</comment>
<keyword evidence="1" id="KW-1133">Transmembrane helix</keyword>
<sequence length="106" mass="12163">MSALTLNLSKKVLVFYLILFVLVYAGISLYTVYDALWNKEPKGRRARIAPDHLTEIKASLCTSNQPVLSKTEFENAVRFSIYLDSIKKSREQEKSFESLHEKRAGH</sequence>
<dbReference type="RefSeq" id="WP_271335038.1">
    <property type="nucleotide sequence ID" value="NZ_JAMZNK010000007.1"/>
</dbReference>
<feature type="transmembrane region" description="Helical" evidence="1">
    <location>
        <begin position="12"/>
        <end position="37"/>
    </location>
</feature>
<evidence type="ECO:0000313" key="3">
    <source>
        <dbReference type="Proteomes" id="UP001212170"/>
    </source>
</evidence>